<reference evidence="1" key="1">
    <citation type="submission" date="2014-09" db="EMBL/GenBank/DDBJ databases">
        <authorList>
            <person name="Magalhaes I.L.F."/>
            <person name="Oliveira U."/>
            <person name="Santos F.R."/>
            <person name="Vidigal T.H.D.A."/>
            <person name="Brescovit A.D."/>
            <person name="Santos A.J."/>
        </authorList>
    </citation>
    <scope>NUCLEOTIDE SEQUENCE</scope>
    <source>
        <tissue evidence="1">Shoot tissue taken approximately 20 cm above the soil surface</tissue>
    </source>
</reference>
<proteinExistence type="predicted"/>
<sequence length="69" mass="8225">MVISRAILTLCRVICFPKCRGWSSSRIYCTLMGTQSGKKHSLLWWNNVLKKRFWSFWHACKSQLMWLNS</sequence>
<protein>
    <submittedName>
        <fullName evidence="1">Uncharacterized protein</fullName>
    </submittedName>
</protein>
<accession>A0A0A9GMI0</accession>
<name>A0A0A9GMI0_ARUDO</name>
<dbReference type="EMBL" id="GBRH01176003">
    <property type="protein sequence ID" value="JAE21893.1"/>
    <property type="molecule type" value="Transcribed_RNA"/>
</dbReference>
<evidence type="ECO:0000313" key="1">
    <source>
        <dbReference type="EMBL" id="JAE21893.1"/>
    </source>
</evidence>
<organism evidence="1">
    <name type="scientific">Arundo donax</name>
    <name type="common">Giant reed</name>
    <name type="synonym">Donax arundinaceus</name>
    <dbReference type="NCBI Taxonomy" id="35708"/>
    <lineage>
        <taxon>Eukaryota</taxon>
        <taxon>Viridiplantae</taxon>
        <taxon>Streptophyta</taxon>
        <taxon>Embryophyta</taxon>
        <taxon>Tracheophyta</taxon>
        <taxon>Spermatophyta</taxon>
        <taxon>Magnoliopsida</taxon>
        <taxon>Liliopsida</taxon>
        <taxon>Poales</taxon>
        <taxon>Poaceae</taxon>
        <taxon>PACMAD clade</taxon>
        <taxon>Arundinoideae</taxon>
        <taxon>Arundineae</taxon>
        <taxon>Arundo</taxon>
    </lineage>
</organism>
<reference evidence="1" key="2">
    <citation type="journal article" date="2015" name="Data Brief">
        <title>Shoot transcriptome of the giant reed, Arundo donax.</title>
        <authorList>
            <person name="Barrero R.A."/>
            <person name="Guerrero F.D."/>
            <person name="Moolhuijzen P."/>
            <person name="Goolsby J.A."/>
            <person name="Tidwell J."/>
            <person name="Bellgard S.E."/>
            <person name="Bellgard M.I."/>
        </authorList>
    </citation>
    <scope>NUCLEOTIDE SEQUENCE</scope>
    <source>
        <tissue evidence="1">Shoot tissue taken approximately 20 cm above the soil surface</tissue>
    </source>
</reference>
<dbReference type="AlphaFoldDB" id="A0A0A9GMI0"/>